<dbReference type="OrthoDB" id="6287070at2759"/>
<comment type="catalytic activity">
    <reaction evidence="1">
        <text>Thiol-dependent hydrolysis of ester, thioester, amide, peptide and isopeptide bonds formed by the C-terminal Gly of ubiquitin (a 76-residue protein attached to proteins as an intracellular targeting signal).</text>
        <dbReference type="EC" id="3.4.19.12"/>
    </reaction>
</comment>
<dbReference type="PANTHER" id="PTHR24006:SF722">
    <property type="entry name" value="UBIQUITIN CARBOXYL-TERMINAL HYDROLASE 48"/>
    <property type="match status" value="1"/>
</dbReference>
<feature type="region of interest" description="Disordered" evidence="8">
    <location>
        <begin position="1"/>
        <end position="50"/>
    </location>
</feature>
<name>A0A438MX83_EXOME</name>
<dbReference type="InterPro" id="IPR050164">
    <property type="entry name" value="Peptidase_C19"/>
</dbReference>
<evidence type="ECO:0000256" key="5">
    <source>
        <dbReference type="ARBA" id="ARBA00022786"/>
    </source>
</evidence>
<evidence type="ECO:0000256" key="1">
    <source>
        <dbReference type="ARBA" id="ARBA00000707"/>
    </source>
</evidence>
<feature type="region of interest" description="Disordered" evidence="8">
    <location>
        <begin position="754"/>
        <end position="816"/>
    </location>
</feature>
<feature type="compositionally biased region" description="Polar residues" evidence="8">
    <location>
        <begin position="33"/>
        <end position="50"/>
    </location>
</feature>
<evidence type="ECO:0000313" key="10">
    <source>
        <dbReference type="EMBL" id="RVX68304.1"/>
    </source>
</evidence>
<keyword evidence="6" id="KW-0378">Hydrolase</keyword>
<protein>
    <recommendedName>
        <fullName evidence="3">ubiquitinyl hydrolase 1</fullName>
        <ecNumber evidence="3">3.4.19.12</ecNumber>
    </recommendedName>
</protein>
<dbReference type="InterPro" id="IPR001394">
    <property type="entry name" value="Peptidase_C19_UCH"/>
</dbReference>
<evidence type="ECO:0000256" key="6">
    <source>
        <dbReference type="ARBA" id="ARBA00022801"/>
    </source>
</evidence>
<dbReference type="VEuPathDB" id="FungiDB:PV10_05760"/>
<keyword evidence="5" id="KW-0833">Ubl conjugation pathway</keyword>
<evidence type="ECO:0000259" key="9">
    <source>
        <dbReference type="PROSITE" id="PS50235"/>
    </source>
</evidence>
<dbReference type="InterPro" id="IPR028889">
    <property type="entry name" value="USP"/>
</dbReference>
<feature type="region of interest" description="Disordered" evidence="8">
    <location>
        <begin position="379"/>
        <end position="407"/>
    </location>
</feature>
<dbReference type="Proteomes" id="UP000288859">
    <property type="component" value="Unassembled WGS sequence"/>
</dbReference>
<evidence type="ECO:0000256" key="2">
    <source>
        <dbReference type="ARBA" id="ARBA00009085"/>
    </source>
</evidence>
<dbReference type="PANTHER" id="PTHR24006">
    <property type="entry name" value="UBIQUITIN CARBOXYL-TERMINAL HYDROLASE"/>
    <property type="match status" value="1"/>
</dbReference>
<feature type="compositionally biased region" description="Low complexity" evidence="8">
    <location>
        <begin position="381"/>
        <end position="400"/>
    </location>
</feature>
<gene>
    <name evidence="10" type="ORF">B0A52_07307</name>
</gene>
<feature type="compositionally biased region" description="Basic and acidic residues" evidence="8">
    <location>
        <begin position="9"/>
        <end position="23"/>
    </location>
</feature>
<feature type="compositionally biased region" description="Polar residues" evidence="8">
    <location>
        <begin position="761"/>
        <end position="779"/>
    </location>
</feature>
<organism evidence="10 11">
    <name type="scientific">Exophiala mesophila</name>
    <name type="common">Black yeast-like fungus</name>
    <dbReference type="NCBI Taxonomy" id="212818"/>
    <lineage>
        <taxon>Eukaryota</taxon>
        <taxon>Fungi</taxon>
        <taxon>Dikarya</taxon>
        <taxon>Ascomycota</taxon>
        <taxon>Pezizomycotina</taxon>
        <taxon>Eurotiomycetes</taxon>
        <taxon>Chaetothyriomycetidae</taxon>
        <taxon>Chaetothyriales</taxon>
        <taxon>Herpotrichiellaceae</taxon>
        <taxon>Exophiala</taxon>
    </lineage>
</organism>
<comment type="caution">
    <text evidence="10">The sequence shown here is derived from an EMBL/GenBank/DDBJ whole genome shotgun (WGS) entry which is preliminary data.</text>
</comment>
<comment type="similarity">
    <text evidence="2">Belongs to the peptidase C19 family.</text>
</comment>
<proteinExistence type="inferred from homology"/>
<sequence length="816" mass="90573">MTGINRFLSKREGKRDRDGDNSHSHASAPANSIQERSQSHLRQTNRSPCQVQPTAVLVSARPLDAEMALQYLFHSVLSLVLDILTGKLTRHSSQPSPANVPKPVDPNSAADFYGLFDARGNSAHPLEEQKMKTLRQRLMKSKGVSIRDAQILWALRSIATNGEVDSTYALLLAMSDASEGILTPFDPRTKLLGAQNRHAVTCYLDSTLFSMFSRLDSFEAMLYNSFPDVSRNKLAFMIRLWVNLLRSGRLITTDITEVLQRVIAECGWTEAGDLHQQDASEAFTFITGKLELPLMTLKMDIFHTGKEDATDDHKFVNERLLEVAIPQEWADSNREITLEECLEEYFNNRIEVRRHMERRSTMNSIRKSNAIHIETVELDSDSSPITPMSSSPSQLSPLRPSNRHRAPSIIQERYVPSRNESGFTSLATINSKDSAGRPRAGSVRKEVMMPAWQFFSLIPWYTDNAPTNDAQVAAHFSTKRPVLGLCLKRYSFTPAGKAIRLDTKIDIPVEIGVPHFIQDDHVEDIGALHGVFKLSLQSVVCHRGNSVDSGHYIALVRGTAPPSTSDSSLAPDHTKTWMRFDDLAPNRITMVDIEKALKEETPYLLFYQIMPTDGDPSNITAGETNLASAADNNYSLSELSTTSTLTNPSEDSKVAQSRLSLEIPLRQNARGRSPTGERRTSVVSFTDLPPEYSSEMLSVPADSGTARSSSPGLSASQNKINEGGLGRRLSKLARRSREVLPADLAPKMEVHVTPVGDGLSSRRSSLQMPSNSSNAASHQTHGDSQKHHKREKSRGRLSRSKVRADGHKPDRECTVM</sequence>
<dbReference type="EC" id="3.4.19.12" evidence="3"/>
<dbReference type="GO" id="GO:0006508">
    <property type="term" value="P:proteolysis"/>
    <property type="evidence" value="ECO:0007669"/>
    <property type="project" value="UniProtKB-KW"/>
</dbReference>
<feature type="compositionally biased region" description="Basic and acidic residues" evidence="8">
    <location>
        <begin position="802"/>
        <end position="816"/>
    </location>
</feature>
<dbReference type="SUPFAM" id="SSF54001">
    <property type="entry name" value="Cysteine proteinases"/>
    <property type="match status" value="1"/>
</dbReference>
<dbReference type="GO" id="GO:0004843">
    <property type="term" value="F:cysteine-type deubiquitinase activity"/>
    <property type="evidence" value="ECO:0007669"/>
    <property type="project" value="UniProtKB-EC"/>
</dbReference>
<reference evidence="10 11" key="1">
    <citation type="submission" date="2017-03" db="EMBL/GenBank/DDBJ databases">
        <title>Genomes of endolithic fungi from Antarctica.</title>
        <authorList>
            <person name="Coleine C."/>
            <person name="Masonjones S."/>
            <person name="Stajich J.E."/>
        </authorList>
    </citation>
    <scope>NUCLEOTIDE SEQUENCE [LARGE SCALE GENOMIC DNA]</scope>
    <source>
        <strain evidence="10 11">CCFEE 6314</strain>
    </source>
</reference>
<dbReference type="AlphaFoldDB" id="A0A438MX83"/>
<dbReference type="InterPro" id="IPR038765">
    <property type="entry name" value="Papain-like_cys_pep_sf"/>
</dbReference>
<dbReference type="Pfam" id="PF00443">
    <property type="entry name" value="UCH"/>
    <property type="match status" value="1"/>
</dbReference>
<dbReference type="GO" id="GO:0016579">
    <property type="term" value="P:protein deubiquitination"/>
    <property type="evidence" value="ECO:0007669"/>
    <property type="project" value="InterPro"/>
</dbReference>
<evidence type="ECO:0000256" key="8">
    <source>
        <dbReference type="SAM" id="MobiDB-lite"/>
    </source>
</evidence>
<feature type="domain" description="USP" evidence="9">
    <location>
        <begin position="192"/>
        <end position="610"/>
    </location>
</feature>
<dbReference type="PROSITE" id="PS50235">
    <property type="entry name" value="USP_3"/>
    <property type="match status" value="1"/>
</dbReference>
<evidence type="ECO:0000256" key="4">
    <source>
        <dbReference type="ARBA" id="ARBA00022670"/>
    </source>
</evidence>
<evidence type="ECO:0000256" key="7">
    <source>
        <dbReference type="ARBA" id="ARBA00022807"/>
    </source>
</evidence>
<keyword evidence="4" id="KW-0645">Protease</keyword>
<dbReference type="GO" id="GO:0005829">
    <property type="term" value="C:cytosol"/>
    <property type="evidence" value="ECO:0007669"/>
    <property type="project" value="TreeGrafter"/>
</dbReference>
<accession>A0A438MX83</accession>
<feature type="region of interest" description="Disordered" evidence="8">
    <location>
        <begin position="665"/>
        <end position="729"/>
    </location>
</feature>
<dbReference type="GO" id="GO:0005634">
    <property type="term" value="C:nucleus"/>
    <property type="evidence" value="ECO:0007669"/>
    <property type="project" value="UniProtKB-SubCell"/>
</dbReference>
<evidence type="ECO:0000256" key="3">
    <source>
        <dbReference type="ARBA" id="ARBA00012759"/>
    </source>
</evidence>
<dbReference type="EMBL" id="NAJM01000039">
    <property type="protein sequence ID" value="RVX68304.1"/>
    <property type="molecule type" value="Genomic_DNA"/>
</dbReference>
<keyword evidence="7" id="KW-0788">Thiol protease</keyword>
<dbReference type="Gene3D" id="3.90.70.10">
    <property type="entry name" value="Cysteine proteinases"/>
    <property type="match status" value="2"/>
</dbReference>
<feature type="compositionally biased region" description="Polar residues" evidence="8">
    <location>
        <begin position="705"/>
        <end position="720"/>
    </location>
</feature>
<feature type="compositionally biased region" description="Basic residues" evidence="8">
    <location>
        <begin position="786"/>
        <end position="801"/>
    </location>
</feature>
<evidence type="ECO:0000313" key="11">
    <source>
        <dbReference type="Proteomes" id="UP000288859"/>
    </source>
</evidence>